<name>A0A8T0I6N2_CERPU</name>
<evidence type="ECO:0000313" key="4">
    <source>
        <dbReference type="Proteomes" id="UP000822688"/>
    </source>
</evidence>
<keyword evidence="2" id="KW-0732">Signal</keyword>
<sequence length="197" mass="21403">MCWKLLFLPSLVVYLCSTLLFISNAQLVGELCLYDTGLHNFRAAGPRTLTHLQLLLTHLRSPAGFEFSSSHPSASSLFLLKLSVHIPVIRCTSFGTTQASLRPSLTTISVPAQGLTQHAQHLSTSKQHIDPILAVHSDPFFADLQTPDAPRRTHSFDLDLLVTALNALTSSTCLTSTQPTPRRIQASPSRSLAACSS</sequence>
<feature type="signal peptide" evidence="2">
    <location>
        <begin position="1"/>
        <end position="18"/>
    </location>
</feature>
<dbReference type="Proteomes" id="UP000822688">
    <property type="component" value="Chromosome 5"/>
</dbReference>
<dbReference type="EMBL" id="CM026425">
    <property type="protein sequence ID" value="KAG0578073.1"/>
    <property type="molecule type" value="Genomic_DNA"/>
</dbReference>
<reference evidence="3" key="1">
    <citation type="submission" date="2020-06" db="EMBL/GenBank/DDBJ databases">
        <title>WGS assembly of Ceratodon purpureus strain R40.</title>
        <authorList>
            <person name="Carey S.B."/>
            <person name="Jenkins J."/>
            <person name="Shu S."/>
            <person name="Lovell J.T."/>
            <person name="Sreedasyam A."/>
            <person name="Maumus F."/>
            <person name="Tiley G.P."/>
            <person name="Fernandez-Pozo N."/>
            <person name="Barry K."/>
            <person name="Chen C."/>
            <person name="Wang M."/>
            <person name="Lipzen A."/>
            <person name="Daum C."/>
            <person name="Saski C.A."/>
            <person name="Payton A.C."/>
            <person name="Mcbreen J.C."/>
            <person name="Conrad R.E."/>
            <person name="Kollar L.M."/>
            <person name="Olsson S."/>
            <person name="Huttunen S."/>
            <person name="Landis J.B."/>
            <person name="Wickett N.J."/>
            <person name="Johnson M.G."/>
            <person name="Rensing S.A."/>
            <person name="Grimwood J."/>
            <person name="Schmutz J."/>
            <person name="Mcdaniel S.F."/>
        </authorList>
    </citation>
    <scope>NUCLEOTIDE SEQUENCE</scope>
    <source>
        <strain evidence="3">R40</strain>
    </source>
</reference>
<evidence type="ECO:0000256" key="2">
    <source>
        <dbReference type="SAM" id="SignalP"/>
    </source>
</evidence>
<protein>
    <recommendedName>
        <fullName evidence="5">Secreted protein</fullName>
    </recommendedName>
</protein>
<feature type="chain" id="PRO_5035740791" description="Secreted protein" evidence="2">
    <location>
        <begin position="19"/>
        <end position="197"/>
    </location>
</feature>
<evidence type="ECO:0000256" key="1">
    <source>
        <dbReference type="SAM" id="MobiDB-lite"/>
    </source>
</evidence>
<proteinExistence type="predicted"/>
<evidence type="ECO:0008006" key="5">
    <source>
        <dbReference type="Google" id="ProtNLM"/>
    </source>
</evidence>
<keyword evidence="4" id="KW-1185">Reference proteome</keyword>
<accession>A0A8T0I6N2</accession>
<feature type="region of interest" description="Disordered" evidence="1">
    <location>
        <begin position="176"/>
        <end position="197"/>
    </location>
</feature>
<organism evidence="3 4">
    <name type="scientific">Ceratodon purpureus</name>
    <name type="common">Fire moss</name>
    <name type="synonym">Dicranum purpureum</name>
    <dbReference type="NCBI Taxonomy" id="3225"/>
    <lineage>
        <taxon>Eukaryota</taxon>
        <taxon>Viridiplantae</taxon>
        <taxon>Streptophyta</taxon>
        <taxon>Embryophyta</taxon>
        <taxon>Bryophyta</taxon>
        <taxon>Bryophytina</taxon>
        <taxon>Bryopsida</taxon>
        <taxon>Dicranidae</taxon>
        <taxon>Pseudoditrichales</taxon>
        <taxon>Ditrichaceae</taxon>
        <taxon>Ceratodon</taxon>
    </lineage>
</organism>
<evidence type="ECO:0000313" key="3">
    <source>
        <dbReference type="EMBL" id="KAG0578073.1"/>
    </source>
</evidence>
<gene>
    <name evidence="3" type="ORF">KC19_5G203000</name>
</gene>
<comment type="caution">
    <text evidence="3">The sequence shown here is derived from an EMBL/GenBank/DDBJ whole genome shotgun (WGS) entry which is preliminary data.</text>
</comment>
<dbReference type="AlphaFoldDB" id="A0A8T0I6N2"/>